<accession>A0A2U1N0F6</accession>
<feature type="chain" id="PRO_5015409061" evidence="2">
    <location>
        <begin position="25"/>
        <end position="93"/>
    </location>
</feature>
<dbReference type="OrthoDB" id="1748650at2759"/>
<dbReference type="Proteomes" id="UP000245207">
    <property type="component" value="Unassembled WGS sequence"/>
</dbReference>
<evidence type="ECO:0000313" key="3">
    <source>
        <dbReference type="EMBL" id="PWA66967.1"/>
    </source>
</evidence>
<keyword evidence="2" id="KW-0732">Signal</keyword>
<reference evidence="3 4" key="1">
    <citation type="journal article" date="2018" name="Mol. Plant">
        <title>The genome of Artemisia annua provides insight into the evolution of Asteraceae family and artemisinin biosynthesis.</title>
        <authorList>
            <person name="Shen Q."/>
            <person name="Zhang L."/>
            <person name="Liao Z."/>
            <person name="Wang S."/>
            <person name="Yan T."/>
            <person name="Shi P."/>
            <person name="Liu M."/>
            <person name="Fu X."/>
            <person name="Pan Q."/>
            <person name="Wang Y."/>
            <person name="Lv Z."/>
            <person name="Lu X."/>
            <person name="Zhang F."/>
            <person name="Jiang W."/>
            <person name="Ma Y."/>
            <person name="Chen M."/>
            <person name="Hao X."/>
            <person name="Li L."/>
            <person name="Tang Y."/>
            <person name="Lv G."/>
            <person name="Zhou Y."/>
            <person name="Sun X."/>
            <person name="Brodelius P.E."/>
            <person name="Rose J.K.C."/>
            <person name="Tang K."/>
        </authorList>
    </citation>
    <scope>NUCLEOTIDE SEQUENCE [LARGE SCALE GENOMIC DNA]</scope>
    <source>
        <strain evidence="4">cv. Huhao1</strain>
        <tissue evidence="3">Leaf</tissue>
    </source>
</reference>
<organism evidence="3 4">
    <name type="scientific">Artemisia annua</name>
    <name type="common">Sweet wormwood</name>
    <dbReference type="NCBI Taxonomy" id="35608"/>
    <lineage>
        <taxon>Eukaryota</taxon>
        <taxon>Viridiplantae</taxon>
        <taxon>Streptophyta</taxon>
        <taxon>Embryophyta</taxon>
        <taxon>Tracheophyta</taxon>
        <taxon>Spermatophyta</taxon>
        <taxon>Magnoliopsida</taxon>
        <taxon>eudicotyledons</taxon>
        <taxon>Gunneridae</taxon>
        <taxon>Pentapetalae</taxon>
        <taxon>asterids</taxon>
        <taxon>campanulids</taxon>
        <taxon>Asterales</taxon>
        <taxon>Asteraceae</taxon>
        <taxon>Asteroideae</taxon>
        <taxon>Anthemideae</taxon>
        <taxon>Artemisiinae</taxon>
        <taxon>Artemisia</taxon>
    </lineage>
</organism>
<keyword evidence="4" id="KW-1185">Reference proteome</keyword>
<dbReference type="AlphaFoldDB" id="A0A2U1N0F6"/>
<name>A0A2U1N0F6_ARTAN</name>
<evidence type="ECO:0000313" key="4">
    <source>
        <dbReference type="Proteomes" id="UP000245207"/>
    </source>
</evidence>
<keyword evidence="1" id="KW-0472">Membrane</keyword>
<keyword evidence="1" id="KW-0812">Transmembrane</keyword>
<comment type="caution">
    <text evidence="3">The sequence shown here is derived from an EMBL/GenBank/DDBJ whole genome shotgun (WGS) entry which is preliminary data.</text>
</comment>
<keyword evidence="1" id="KW-1133">Transmembrane helix</keyword>
<feature type="transmembrane region" description="Helical" evidence="1">
    <location>
        <begin position="73"/>
        <end position="91"/>
    </location>
</feature>
<evidence type="ECO:0000256" key="1">
    <source>
        <dbReference type="SAM" id="Phobius"/>
    </source>
</evidence>
<proteinExistence type="predicted"/>
<protein>
    <submittedName>
        <fullName evidence="3">Uncharacterized protein</fullName>
    </submittedName>
</protein>
<gene>
    <name evidence="3" type="ORF">CTI12_AA323040</name>
</gene>
<feature type="signal peptide" evidence="2">
    <location>
        <begin position="1"/>
        <end position="24"/>
    </location>
</feature>
<sequence length="93" mass="10177">MRACSLFLLCILLLATSLDNQVFSEGLPQQQLLQDSGKAVYVKRVLKVGKGPYGGANIDREPRKGKNGSPSKLPWSFCTGIGFGFSMFLLFGY</sequence>
<dbReference type="EMBL" id="PKPP01003926">
    <property type="protein sequence ID" value="PWA66967.1"/>
    <property type="molecule type" value="Genomic_DNA"/>
</dbReference>
<evidence type="ECO:0000256" key="2">
    <source>
        <dbReference type="SAM" id="SignalP"/>
    </source>
</evidence>